<evidence type="ECO:0000313" key="2">
    <source>
        <dbReference type="Proteomes" id="UP001234297"/>
    </source>
</evidence>
<keyword evidence="2" id="KW-1185">Reference proteome</keyword>
<proteinExistence type="predicted"/>
<evidence type="ECO:0000313" key="1">
    <source>
        <dbReference type="EMBL" id="KAJ8631864.1"/>
    </source>
</evidence>
<sequence length="335" mass="37880">MEESSKEEIYHEKQRLQFCLLHALNNLLQEKDLFNRADLDAIANQLVHIDPQKENWNPLSLIFKPHHNTLTGNYDINVLIAALEGKGKKVVWHDRRNGASSIDLSLSEEDLIGIIVNIPVSKYGGLWRSRHWVALKRIDGLWYNLDSDLDAPKPLKHEEEADLLTQLMEFMKKLRRGYYLNNLIALFGKRSNEEGRLGELGKRMVAMLPDDLAFTVFVPSEKAFERDLKLLANDSLGQQKENDTFAILSRVLGFSAVPRHLPSVAVPMDGEISFDSVSGFRLDATRVSGGTLVVNTVPSERLDLSKGEIIIHIMTGVIMDAEFAVSFLPDYDNED</sequence>
<gene>
    <name evidence="1" type="ORF">MRB53_025187</name>
</gene>
<accession>A0ACC2LEK8</accession>
<comment type="caution">
    <text evidence="1">The sequence shown here is derived from an EMBL/GenBank/DDBJ whole genome shotgun (WGS) entry which is preliminary data.</text>
</comment>
<name>A0ACC2LEK8_PERAE</name>
<reference evidence="1 2" key="1">
    <citation type="journal article" date="2022" name="Hortic Res">
        <title>A haplotype resolved chromosomal level avocado genome allows analysis of novel avocado genes.</title>
        <authorList>
            <person name="Nath O."/>
            <person name="Fletcher S.J."/>
            <person name="Hayward A."/>
            <person name="Shaw L.M."/>
            <person name="Masouleh A.K."/>
            <person name="Furtado A."/>
            <person name="Henry R.J."/>
            <person name="Mitter N."/>
        </authorList>
    </citation>
    <scope>NUCLEOTIDE SEQUENCE [LARGE SCALE GENOMIC DNA]</scope>
    <source>
        <strain evidence="2">cv. Hass</strain>
    </source>
</reference>
<organism evidence="1 2">
    <name type="scientific">Persea americana</name>
    <name type="common">Avocado</name>
    <dbReference type="NCBI Taxonomy" id="3435"/>
    <lineage>
        <taxon>Eukaryota</taxon>
        <taxon>Viridiplantae</taxon>
        <taxon>Streptophyta</taxon>
        <taxon>Embryophyta</taxon>
        <taxon>Tracheophyta</taxon>
        <taxon>Spermatophyta</taxon>
        <taxon>Magnoliopsida</taxon>
        <taxon>Magnoliidae</taxon>
        <taxon>Laurales</taxon>
        <taxon>Lauraceae</taxon>
        <taxon>Persea</taxon>
    </lineage>
</organism>
<dbReference type="EMBL" id="CM056815">
    <property type="protein sequence ID" value="KAJ8631864.1"/>
    <property type="molecule type" value="Genomic_DNA"/>
</dbReference>
<protein>
    <submittedName>
        <fullName evidence="1">Uncharacterized protein</fullName>
    </submittedName>
</protein>
<dbReference type="Proteomes" id="UP001234297">
    <property type="component" value="Chromosome 7"/>
</dbReference>